<keyword evidence="1" id="KW-0812">Transmembrane</keyword>
<comment type="caution">
    <text evidence="2">The sequence shown here is derived from an EMBL/GenBank/DDBJ whole genome shotgun (WGS) entry which is preliminary data.</text>
</comment>
<keyword evidence="1" id="KW-1133">Transmembrane helix</keyword>
<keyword evidence="1" id="KW-0472">Membrane</keyword>
<evidence type="ECO:0000256" key="1">
    <source>
        <dbReference type="SAM" id="Phobius"/>
    </source>
</evidence>
<protein>
    <submittedName>
        <fullName evidence="2">Uncharacterized protein</fullName>
    </submittedName>
</protein>
<sequence length="111" mass="12598">MLPKVTATIEKLIIAAIALIYFSFSFLTILIMVNTSPSIILNKRHIIVIARKAGLFEFILIIAVMFAIKMKKIEVVAIEKPKAILENFGDFLFSEGSYSTNKLFIWWILSC</sequence>
<dbReference type="Proteomes" id="UP001200145">
    <property type="component" value="Unassembled WGS sequence"/>
</dbReference>
<feature type="transmembrane region" description="Helical" evidence="1">
    <location>
        <begin position="12"/>
        <end position="33"/>
    </location>
</feature>
<reference evidence="2 3" key="1">
    <citation type="submission" date="2022-01" db="EMBL/GenBank/DDBJ databases">
        <title>Flavihumibacter sp. nov., isolated from sediment of a river.</title>
        <authorList>
            <person name="Liu H."/>
        </authorList>
    </citation>
    <scope>NUCLEOTIDE SEQUENCE [LARGE SCALE GENOMIC DNA]</scope>
    <source>
        <strain evidence="2 3">RY-1</strain>
    </source>
</reference>
<feature type="transmembrane region" description="Helical" evidence="1">
    <location>
        <begin position="45"/>
        <end position="68"/>
    </location>
</feature>
<keyword evidence="3" id="KW-1185">Reference proteome</keyword>
<evidence type="ECO:0000313" key="3">
    <source>
        <dbReference type="Proteomes" id="UP001200145"/>
    </source>
</evidence>
<evidence type="ECO:0000313" key="2">
    <source>
        <dbReference type="EMBL" id="MCF1715972.1"/>
    </source>
</evidence>
<dbReference type="EMBL" id="JAKEVY010000003">
    <property type="protein sequence ID" value="MCF1715972.1"/>
    <property type="molecule type" value="Genomic_DNA"/>
</dbReference>
<gene>
    <name evidence="2" type="ORF">L0U88_15130</name>
</gene>
<organism evidence="2 3">
    <name type="scientific">Flavihumibacter fluminis</name>
    <dbReference type="NCBI Taxonomy" id="2909236"/>
    <lineage>
        <taxon>Bacteria</taxon>
        <taxon>Pseudomonadati</taxon>
        <taxon>Bacteroidota</taxon>
        <taxon>Chitinophagia</taxon>
        <taxon>Chitinophagales</taxon>
        <taxon>Chitinophagaceae</taxon>
        <taxon>Flavihumibacter</taxon>
    </lineage>
</organism>
<accession>A0ABS9BLJ1</accession>
<proteinExistence type="predicted"/>
<dbReference type="RefSeq" id="WP_234866916.1">
    <property type="nucleotide sequence ID" value="NZ_JAKEVY010000003.1"/>
</dbReference>
<name>A0ABS9BLJ1_9BACT</name>